<sequence length="66" mass="7169">MPENTPSVSGVCPPENAGDSDILALVDRFKAFDSSAVSESAAGSWFLSHPEINLNRNLSRLPKRRI</sequence>
<comment type="caution">
    <text evidence="1">The sequence shown here is derived from an EMBL/GenBank/DDBJ whole genome shotgun (WGS) entry which is preliminary data.</text>
</comment>
<reference evidence="1" key="1">
    <citation type="journal article" date="2023" name="Science">
        <title>Genome structures resolve the early diversification of teleost fishes.</title>
        <authorList>
            <person name="Parey E."/>
            <person name="Louis A."/>
            <person name="Montfort J."/>
            <person name="Bouchez O."/>
            <person name="Roques C."/>
            <person name="Iampietro C."/>
            <person name="Lluch J."/>
            <person name="Castinel A."/>
            <person name="Donnadieu C."/>
            <person name="Desvignes T."/>
            <person name="Floi Bucao C."/>
            <person name="Jouanno E."/>
            <person name="Wen M."/>
            <person name="Mejri S."/>
            <person name="Dirks R."/>
            <person name="Jansen H."/>
            <person name="Henkel C."/>
            <person name="Chen W.J."/>
            <person name="Zahm M."/>
            <person name="Cabau C."/>
            <person name="Klopp C."/>
            <person name="Thompson A.W."/>
            <person name="Robinson-Rechavi M."/>
            <person name="Braasch I."/>
            <person name="Lecointre G."/>
            <person name="Bobe J."/>
            <person name="Postlethwait J.H."/>
            <person name="Berthelot C."/>
            <person name="Roest Crollius H."/>
            <person name="Guiguen Y."/>
        </authorList>
    </citation>
    <scope>NUCLEOTIDE SEQUENCE</scope>
    <source>
        <strain evidence="1">NC1722</strain>
    </source>
</reference>
<accession>A0AAD7VW93</accession>
<gene>
    <name evidence="1" type="ORF">AAFF_G00159540</name>
</gene>
<dbReference type="EMBL" id="JAINUG010002150">
    <property type="protein sequence ID" value="KAJ8351037.1"/>
    <property type="molecule type" value="Genomic_DNA"/>
</dbReference>
<organism evidence="1 2">
    <name type="scientific">Aldrovandia affinis</name>
    <dbReference type="NCBI Taxonomy" id="143900"/>
    <lineage>
        <taxon>Eukaryota</taxon>
        <taxon>Metazoa</taxon>
        <taxon>Chordata</taxon>
        <taxon>Craniata</taxon>
        <taxon>Vertebrata</taxon>
        <taxon>Euteleostomi</taxon>
        <taxon>Actinopterygii</taxon>
        <taxon>Neopterygii</taxon>
        <taxon>Teleostei</taxon>
        <taxon>Notacanthiformes</taxon>
        <taxon>Halosauridae</taxon>
        <taxon>Aldrovandia</taxon>
    </lineage>
</organism>
<dbReference type="Proteomes" id="UP001221898">
    <property type="component" value="Unassembled WGS sequence"/>
</dbReference>
<evidence type="ECO:0000313" key="2">
    <source>
        <dbReference type="Proteomes" id="UP001221898"/>
    </source>
</evidence>
<name>A0AAD7VW93_9TELE</name>
<keyword evidence="2" id="KW-1185">Reference proteome</keyword>
<dbReference type="AlphaFoldDB" id="A0AAD7VW93"/>
<protein>
    <submittedName>
        <fullName evidence="1">Uncharacterized protein</fullName>
    </submittedName>
</protein>
<proteinExistence type="predicted"/>
<evidence type="ECO:0000313" key="1">
    <source>
        <dbReference type="EMBL" id="KAJ8351037.1"/>
    </source>
</evidence>